<feature type="domain" description="Glycosyl hydrolase 94 catalytic" evidence="4">
    <location>
        <begin position="629"/>
        <end position="813"/>
    </location>
</feature>
<organism evidence="5 6">
    <name type="scientific">Orenia metallireducens</name>
    <dbReference type="NCBI Taxonomy" id="1413210"/>
    <lineage>
        <taxon>Bacteria</taxon>
        <taxon>Bacillati</taxon>
        <taxon>Bacillota</taxon>
        <taxon>Clostridia</taxon>
        <taxon>Halanaerobiales</taxon>
        <taxon>Halobacteroidaceae</taxon>
        <taxon>Orenia</taxon>
    </lineage>
</organism>
<dbReference type="SUPFAM" id="SSF48208">
    <property type="entry name" value="Six-hairpin glycosidases"/>
    <property type="match status" value="1"/>
</dbReference>
<dbReference type="PANTHER" id="PTHR37469">
    <property type="entry name" value="CELLOBIONIC ACID PHOSPHORYLASE-RELATED"/>
    <property type="match status" value="1"/>
</dbReference>
<dbReference type="InterPro" id="IPR010383">
    <property type="entry name" value="Glyco_hydrolase_94_b-supersand"/>
</dbReference>
<dbReference type="PANTHER" id="PTHR37469:SF2">
    <property type="entry name" value="CELLOBIONIC ACID PHOSPHORYLASE"/>
    <property type="match status" value="1"/>
</dbReference>
<gene>
    <name evidence="5" type="ORF">U472_08120</name>
</gene>
<protein>
    <submittedName>
        <fullName evidence="5">Cellobiose phosphorylase</fullName>
    </submittedName>
</protein>
<dbReference type="GO" id="GO:0005975">
    <property type="term" value="P:carbohydrate metabolic process"/>
    <property type="evidence" value="ECO:0007669"/>
    <property type="project" value="InterPro"/>
</dbReference>
<reference evidence="6" key="1">
    <citation type="submission" date="2016-07" db="EMBL/GenBank/DDBJ databases">
        <authorList>
            <person name="Florea S."/>
            <person name="Webb J.S."/>
            <person name="Jaromczyk J."/>
            <person name="Schardl C.L."/>
        </authorList>
    </citation>
    <scope>NUCLEOTIDE SEQUENCE [LARGE SCALE GENOMIC DNA]</scope>
    <source>
        <strain evidence="6">Z6</strain>
    </source>
</reference>
<dbReference type="Proteomes" id="UP000093514">
    <property type="component" value="Unassembled WGS sequence"/>
</dbReference>
<comment type="caution">
    <text evidence="5">The sequence shown here is derived from an EMBL/GenBank/DDBJ whole genome shotgun (WGS) entry which is preliminary data.</text>
</comment>
<keyword evidence="6" id="KW-1185">Reference proteome</keyword>
<dbReference type="GO" id="GO:0016757">
    <property type="term" value="F:glycosyltransferase activity"/>
    <property type="evidence" value="ECO:0007669"/>
    <property type="project" value="UniProtKB-KW"/>
</dbReference>
<reference evidence="5 6" key="2">
    <citation type="submission" date="2016-08" db="EMBL/GenBank/DDBJ databases">
        <title>Orenia metallireducens sp. nov. strain Z6, a Novel Metal-reducing Firmicute from the Deep Subsurface.</title>
        <authorList>
            <person name="Maxim B.I."/>
            <person name="Kenneth K."/>
            <person name="Flynn T.M."/>
            <person name="Oloughlin E.J."/>
            <person name="Locke R.A."/>
            <person name="Weber J.R."/>
            <person name="Egan S.M."/>
            <person name="Mackie R.I."/>
            <person name="Cann I.K."/>
        </authorList>
    </citation>
    <scope>NUCLEOTIDE SEQUENCE [LARGE SCALE GENOMIC DNA]</scope>
    <source>
        <strain evidence="5 6">Z6</strain>
    </source>
</reference>
<accession>A0A1C0A6Z3</accession>
<sequence>MAEERCKAWEFIGKNGEFRLEEADKSSYLYFPLSNEAGMMSVVTPKLHGDIKTSQNTFALMPVSVEDLHNTKSARNFWLNIDDEIIWSATGNSAQQIALHFNPEDEKVTVEAGLLWHKVIRENEKLGIKSEITSFVPANDDTVELMEVKITNIGEKDKKITPTAAIPIYGRSADNLRDHRHVTSLLHRIKTIDSGIVVNPTLSFDERGHQINDVSYGVLGSNQNGERPVGFCPIVEDFIGEGGNLEWPKAIVKNLDVYCQAGKELEGFESIGGLRFKDTILKAGEEESYIIAIAIGENVDIVDSLAEKYLNKDLFDNYLSQNRAYWEEKINKVQFKSGNPDYDNWMKWVTLQPILRRIYGCSFLPHHDYGRGGRGWRDLWQDCLALLLMEPEGVRDLLLNNFAGIRIDGSNATIIGSKPGEFIADRNNISRVWMDHGSWPFLTTKLYIDQSGDIDFLLEGQTYFKDAQIYRSKRNDENWEPEDGNKLLDREGNIYKGSILEHMLVQHLTLFFNVGEHNNFKLEGADWNDGLDMAEERGESVAFTALYASNLLEMANLLRELAERREINKLEIAREMKLLLDTLNNKVDYDSVEAKHKLLGQYFDSCVSRVSGDKVEISIEELANDLKVKGNWIIDHLRKNEWIKNNEGYEWFNGYYDNDGKRLEGDHPLGTRMTLTGQVFTIMGGVATDEQVEKIVKAADHYLKDDIVGGYRLNTNFKELKTNLGRLFGFAFGHKENGAMFSHMAVMYGNALYQRGFAKEGYEVINSIYRHCKEFKTSRIYPGIPEYINQRGRGLYHYLTGSASWLLLTEVTQVYGVRGELGNLVLNPKLLKKQFDNEGNANIYTLFANRPINVIYKNQKELEFGEYNIIDIIINDEEINFEIKDQSAIIKKELIERLSLDDVNEIEVILG</sequence>
<dbReference type="InterPro" id="IPR033432">
    <property type="entry name" value="GH94_catalytic"/>
</dbReference>
<dbReference type="AlphaFoldDB" id="A0A1C0A6Z3"/>
<evidence type="ECO:0000256" key="1">
    <source>
        <dbReference type="ARBA" id="ARBA00022676"/>
    </source>
</evidence>
<dbReference type="OrthoDB" id="9762900at2"/>
<keyword evidence="1" id="KW-0328">Glycosyltransferase</keyword>
<feature type="domain" description="Glycosyl hydrolase 94 supersandwich" evidence="3">
    <location>
        <begin position="62"/>
        <end position="311"/>
    </location>
</feature>
<dbReference type="InterPro" id="IPR037018">
    <property type="entry name" value="GH65_N"/>
</dbReference>
<dbReference type="Gene3D" id="1.50.10.10">
    <property type="match status" value="1"/>
</dbReference>
<dbReference type="SUPFAM" id="SSF74650">
    <property type="entry name" value="Galactose mutarotase-like"/>
    <property type="match status" value="1"/>
</dbReference>
<dbReference type="InterPro" id="IPR008928">
    <property type="entry name" value="6-hairpin_glycosidase_sf"/>
</dbReference>
<proteinExistence type="predicted"/>
<dbReference type="RefSeq" id="WP_068717347.1">
    <property type="nucleotide sequence ID" value="NZ_LWDV01000009.1"/>
</dbReference>
<dbReference type="CDD" id="cd11749">
    <property type="entry name" value="GH94N_LBP_like"/>
    <property type="match status" value="1"/>
</dbReference>
<dbReference type="Gene3D" id="2.70.98.40">
    <property type="entry name" value="Glycoside hydrolase, family 65, N-terminal domain"/>
    <property type="match status" value="1"/>
</dbReference>
<dbReference type="InterPro" id="IPR011013">
    <property type="entry name" value="Gal_mutarotase_sf_dom"/>
</dbReference>
<keyword evidence="2" id="KW-0808">Transferase</keyword>
<dbReference type="GO" id="GO:0030246">
    <property type="term" value="F:carbohydrate binding"/>
    <property type="evidence" value="ECO:0007669"/>
    <property type="project" value="InterPro"/>
</dbReference>
<evidence type="ECO:0000259" key="4">
    <source>
        <dbReference type="Pfam" id="PF17167"/>
    </source>
</evidence>
<dbReference type="InterPro" id="IPR012341">
    <property type="entry name" value="6hp_glycosidase-like_sf"/>
</dbReference>
<evidence type="ECO:0000259" key="3">
    <source>
        <dbReference type="Pfam" id="PF06165"/>
    </source>
</evidence>
<dbReference type="Pfam" id="PF06165">
    <property type="entry name" value="GH94_b-supersand"/>
    <property type="match status" value="1"/>
</dbReference>
<evidence type="ECO:0000256" key="2">
    <source>
        <dbReference type="ARBA" id="ARBA00022679"/>
    </source>
</evidence>
<evidence type="ECO:0000313" key="6">
    <source>
        <dbReference type="Proteomes" id="UP000093514"/>
    </source>
</evidence>
<evidence type="ECO:0000313" key="5">
    <source>
        <dbReference type="EMBL" id="OCL25984.1"/>
    </source>
</evidence>
<dbReference type="Pfam" id="PF17167">
    <property type="entry name" value="Glyco_hydro_94"/>
    <property type="match status" value="1"/>
</dbReference>
<name>A0A1C0A6Z3_9FIRM</name>
<dbReference type="EMBL" id="LWDV01000009">
    <property type="protein sequence ID" value="OCL25984.1"/>
    <property type="molecule type" value="Genomic_DNA"/>
</dbReference>
<dbReference type="InterPro" id="IPR052047">
    <property type="entry name" value="GH94_Enzymes"/>
</dbReference>